<dbReference type="EMBL" id="LCKS01000002">
    <property type="protein sequence ID" value="KKU03304.1"/>
    <property type="molecule type" value="Genomic_DNA"/>
</dbReference>
<dbReference type="Proteomes" id="UP000034264">
    <property type="component" value="Unassembled WGS sequence"/>
</dbReference>
<evidence type="ECO:0000313" key="1">
    <source>
        <dbReference type="EMBL" id="KKU03304.1"/>
    </source>
</evidence>
<gene>
    <name evidence="1" type="ORF">UX05_C0002G0060</name>
</gene>
<dbReference type="AlphaFoldDB" id="A0A0G1M4Y0"/>
<protein>
    <submittedName>
        <fullName evidence="1">Uncharacterized protein</fullName>
    </submittedName>
</protein>
<sequence length="218" mass="24175">MHTNDEIKETILKCLYEHVQKSKGPSGIPMGIRDLTSAVKSKIDVKQQVVSSNLHSLIKNGFVDEKEVQNPYAAAKFNSKPAVKYELSRAGISYFDQGSKFDLADRNTGINIQMLNSAVVIGNQNIVKNIVREEYKEGYLKLEELGKRVNLSSDIKNEDKVNLQADIETIKNQLAKVSPNHNIVKAALASLSGLADISQLSSHYESVKNWILSILGFS</sequence>
<evidence type="ECO:0000313" key="2">
    <source>
        <dbReference type="Proteomes" id="UP000034264"/>
    </source>
</evidence>
<name>A0A0G1M4Y0_9BACT</name>
<comment type="caution">
    <text evidence="1">The sequence shown here is derived from an EMBL/GenBank/DDBJ whole genome shotgun (WGS) entry which is preliminary data.</text>
</comment>
<proteinExistence type="predicted"/>
<accession>A0A0G1M4Y0</accession>
<organism evidence="1 2">
    <name type="scientific">Candidatus Amesbacteria bacterium GW2011_GWC2_45_19</name>
    <dbReference type="NCBI Taxonomy" id="1618366"/>
    <lineage>
        <taxon>Bacteria</taxon>
        <taxon>Candidatus Amesiibacteriota</taxon>
    </lineage>
</organism>
<reference evidence="1 2" key="1">
    <citation type="journal article" date="2015" name="Nature">
        <title>rRNA introns, odd ribosomes, and small enigmatic genomes across a large radiation of phyla.</title>
        <authorList>
            <person name="Brown C.T."/>
            <person name="Hug L.A."/>
            <person name="Thomas B.C."/>
            <person name="Sharon I."/>
            <person name="Castelle C.J."/>
            <person name="Singh A."/>
            <person name="Wilkins M.J."/>
            <person name="Williams K.H."/>
            <person name="Banfield J.F."/>
        </authorList>
    </citation>
    <scope>NUCLEOTIDE SEQUENCE [LARGE SCALE GENOMIC DNA]</scope>
</reference>